<name>S3P6Z2_9GAMM</name>
<proteinExistence type="predicted"/>
<comment type="caution">
    <text evidence="1">The sequence shown here is derived from an EMBL/GenBank/DDBJ whole genome shotgun (WGS) entry which is preliminary data.</text>
</comment>
<protein>
    <submittedName>
        <fullName evidence="1">Uncharacterized protein</fullName>
    </submittedName>
</protein>
<evidence type="ECO:0000313" key="2">
    <source>
        <dbReference type="Proteomes" id="UP000014568"/>
    </source>
</evidence>
<dbReference type="AlphaFoldDB" id="S3P6Z2"/>
<gene>
    <name evidence="1" type="ORF">F945_01413</name>
</gene>
<dbReference type="EMBL" id="ATGI01000017">
    <property type="protein sequence ID" value="EPF74646.1"/>
    <property type="molecule type" value="Genomic_DNA"/>
</dbReference>
<dbReference type="STRING" id="632955.GCA_000829675_00969"/>
<dbReference type="HOGENOM" id="CLU_2613988_0_0_6"/>
<reference evidence="1 2" key="1">
    <citation type="submission" date="2013-06" db="EMBL/GenBank/DDBJ databases">
        <title>The Genome Sequence of Acinetobacter rudis CIP 110305.</title>
        <authorList>
            <consortium name="The Broad Institute Genome Sequencing Platform"/>
            <consortium name="The Broad Institute Genome Sequencing Center for Infectious Disease"/>
            <person name="Cerqueira G."/>
            <person name="Feldgarden M."/>
            <person name="Courvalin P."/>
            <person name="Perichon B."/>
            <person name="Grillot-Courvalin C."/>
            <person name="Clermont D."/>
            <person name="Rocha E."/>
            <person name="Yoon E.-J."/>
            <person name="Nemec A."/>
            <person name="Young S.K."/>
            <person name="Zeng Q."/>
            <person name="Gargeya S."/>
            <person name="Fitzgerald M."/>
            <person name="Abouelleil A."/>
            <person name="Alvarado L."/>
            <person name="Berlin A.M."/>
            <person name="Chapman S.B."/>
            <person name="Dewar J."/>
            <person name="Goldberg J."/>
            <person name="Griggs A."/>
            <person name="Gujja S."/>
            <person name="Hansen M."/>
            <person name="Howarth C."/>
            <person name="Imamovic A."/>
            <person name="Larimer J."/>
            <person name="McCowan C."/>
            <person name="Murphy C."/>
            <person name="Pearson M."/>
            <person name="Priest M."/>
            <person name="Roberts A."/>
            <person name="Saif S."/>
            <person name="Shea T."/>
            <person name="Sykes S."/>
            <person name="Wortman J."/>
            <person name="Nusbaum C."/>
            <person name="Birren B."/>
        </authorList>
    </citation>
    <scope>NUCLEOTIDE SEQUENCE [LARGE SCALE GENOMIC DNA]</scope>
    <source>
        <strain evidence="1 2">CIP 110305</strain>
    </source>
</reference>
<dbReference type="eggNOG" id="ENOG5030J37">
    <property type="taxonomic scope" value="Bacteria"/>
</dbReference>
<evidence type="ECO:0000313" key="1">
    <source>
        <dbReference type="EMBL" id="EPF74646.1"/>
    </source>
</evidence>
<dbReference type="Proteomes" id="UP000014568">
    <property type="component" value="Unassembled WGS sequence"/>
</dbReference>
<sequence>MWDFWDKSKSDQVFKYTLSHEIGHELLLTFGSQVYSKGHKGTSGIVLQSPNSGTTYPRAGEIDVRKYAEENKISGFYS</sequence>
<keyword evidence="2" id="KW-1185">Reference proteome</keyword>
<organism evidence="1 2">
    <name type="scientific">Acinetobacter rudis CIP 110305</name>
    <dbReference type="NCBI Taxonomy" id="421052"/>
    <lineage>
        <taxon>Bacteria</taxon>
        <taxon>Pseudomonadati</taxon>
        <taxon>Pseudomonadota</taxon>
        <taxon>Gammaproteobacteria</taxon>
        <taxon>Moraxellales</taxon>
        <taxon>Moraxellaceae</taxon>
        <taxon>Acinetobacter</taxon>
    </lineage>
</organism>
<accession>S3P6Z2</accession>